<dbReference type="InterPro" id="IPR052177">
    <property type="entry name" value="Divisome_Glycosyl_Hydrolase"/>
</dbReference>
<gene>
    <name evidence="4" type="ORF">HH214_05330</name>
</gene>
<proteinExistence type="predicted"/>
<sequence>MLFKRLVLILSIGLAVLQLHAQTDTIKQIHPAPKREFRGVWVATVTNVDWPSRPGLPAERQQQELTNILNYHQQTGINAIMLQVRPAADAFYAKSREPWSKWLSGHQGQAPSIAYDPLEFAITEAHKRGMELHAWFNPYRATMDGNFAALSPQHVTKLHPDWFFIYGGRKLFNPGLPEVRAYIVQVILDVVDNYDVDGIHMDDYFYPYPIAGQHINDAATYAQYGSGFDNIKDWRRNNVDLLIHSLADSIHKHKPYIKFGISPFGIWRNKSDDSEGSDTHGGSSYDEQFADSQKWIAEGWLDYINPQIYWPFGNRAAAFEKLVSWWSDNAFNHHLYVGQAAYRGNEIASTGFKNPDQLTAQIRYLRNNPRVQGSVFFSSASLRRNILGFNDSLRTHYYKTPALPPVMLWLDSVAPNAPRQLLVSRNEERGLTLNWQIPLLAHDKEAVYGYVVYRFYEGEKIDLSGASHILHIQYNTATTAEDETAEKGKNYTYIVTALDRLKNESPPVTTTIAYR</sequence>
<dbReference type="Gene3D" id="2.60.40.10">
    <property type="entry name" value="Immunoglobulins"/>
    <property type="match status" value="1"/>
</dbReference>
<dbReference type="PANTHER" id="PTHR43405:SF1">
    <property type="entry name" value="GLYCOSYL HYDROLASE DIGH"/>
    <property type="match status" value="1"/>
</dbReference>
<name>A0A7L5DX51_9SPHI</name>
<evidence type="ECO:0000259" key="3">
    <source>
        <dbReference type="PROSITE" id="PS50853"/>
    </source>
</evidence>
<keyword evidence="4" id="KW-0378">Hydrolase</keyword>
<dbReference type="SUPFAM" id="SSF51445">
    <property type="entry name" value="(Trans)glycosidases"/>
    <property type="match status" value="1"/>
</dbReference>
<dbReference type="KEGG" id="mrob:HH214_05330"/>
<dbReference type="PANTHER" id="PTHR43405">
    <property type="entry name" value="GLYCOSYL HYDROLASE DIGH"/>
    <property type="match status" value="1"/>
</dbReference>
<dbReference type="Pfam" id="PF02638">
    <property type="entry name" value="GHL10"/>
    <property type="match status" value="1"/>
</dbReference>
<feature type="chain" id="PRO_5029489078" evidence="2">
    <location>
        <begin position="22"/>
        <end position="515"/>
    </location>
</feature>
<evidence type="ECO:0000313" key="4">
    <source>
        <dbReference type="EMBL" id="QJD95331.1"/>
    </source>
</evidence>
<dbReference type="Proteomes" id="UP000503278">
    <property type="component" value="Chromosome"/>
</dbReference>
<keyword evidence="1 2" id="KW-0732">Signal</keyword>
<accession>A0A7L5DX51</accession>
<keyword evidence="5" id="KW-1185">Reference proteome</keyword>
<dbReference type="CDD" id="cd00063">
    <property type="entry name" value="FN3"/>
    <property type="match status" value="1"/>
</dbReference>
<dbReference type="RefSeq" id="WP_169606348.1">
    <property type="nucleotide sequence ID" value="NZ_CP051682.1"/>
</dbReference>
<dbReference type="InterPro" id="IPR017853">
    <property type="entry name" value="GH"/>
</dbReference>
<evidence type="ECO:0000256" key="2">
    <source>
        <dbReference type="SAM" id="SignalP"/>
    </source>
</evidence>
<evidence type="ECO:0000256" key="1">
    <source>
        <dbReference type="ARBA" id="ARBA00022729"/>
    </source>
</evidence>
<dbReference type="InterPro" id="IPR003961">
    <property type="entry name" value="FN3_dom"/>
</dbReference>
<organism evidence="4 5">
    <name type="scientific">Mucilaginibacter robiniae</name>
    <dbReference type="NCBI Taxonomy" id="2728022"/>
    <lineage>
        <taxon>Bacteria</taxon>
        <taxon>Pseudomonadati</taxon>
        <taxon>Bacteroidota</taxon>
        <taxon>Sphingobacteriia</taxon>
        <taxon>Sphingobacteriales</taxon>
        <taxon>Sphingobacteriaceae</taxon>
        <taxon>Mucilaginibacter</taxon>
    </lineage>
</organism>
<dbReference type="GO" id="GO:0016787">
    <property type="term" value="F:hydrolase activity"/>
    <property type="evidence" value="ECO:0007669"/>
    <property type="project" value="UniProtKB-KW"/>
</dbReference>
<dbReference type="Gene3D" id="3.20.20.80">
    <property type="entry name" value="Glycosidases"/>
    <property type="match status" value="1"/>
</dbReference>
<dbReference type="AlphaFoldDB" id="A0A7L5DX51"/>
<dbReference type="InterPro" id="IPR003790">
    <property type="entry name" value="GHL10"/>
</dbReference>
<evidence type="ECO:0000313" key="5">
    <source>
        <dbReference type="Proteomes" id="UP000503278"/>
    </source>
</evidence>
<feature type="domain" description="Fibronectin type-III" evidence="3">
    <location>
        <begin position="417"/>
        <end position="515"/>
    </location>
</feature>
<dbReference type="EMBL" id="CP051682">
    <property type="protein sequence ID" value="QJD95331.1"/>
    <property type="molecule type" value="Genomic_DNA"/>
</dbReference>
<feature type="signal peptide" evidence="2">
    <location>
        <begin position="1"/>
        <end position="21"/>
    </location>
</feature>
<dbReference type="InterPro" id="IPR036116">
    <property type="entry name" value="FN3_sf"/>
</dbReference>
<dbReference type="PROSITE" id="PS50853">
    <property type="entry name" value="FN3"/>
    <property type="match status" value="1"/>
</dbReference>
<protein>
    <submittedName>
        <fullName evidence="4">Family 10 glycosylhydrolase</fullName>
    </submittedName>
</protein>
<dbReference type="SUPFAM" id="SSF49265">
    <property type="entry name" value="Fibronectin type III"/>
    <property type="match status" value="1"/>
</dbReference>
<dbReference type="InterPro" id="IPR013783">
    <property type="entry name" value="Ig-like_fold"/>
</dbReference>
<reference evidence="4 5" key="1">
    <citation type="submission" date="2020-04" db="EMBL/GenBank/DDBJ databases">
        <title>Genome sequencing of novel species.</title>
        <authorList>
            <person name="Heo J."/>
            <person name="Kim S.-J."/>
            <person name="Kim J.-S."/>
            <person name="Hong S.-B."/>
            <person name="Kwon S.-W."/>
        </authorList>
    </citation>
    <scope>NUCLEOTIDE SEQUENCE [LARGE SCALE GENOMIC DNA]</scope>
    <source>
        <strain evidence="4 5">F39-2</strain>
    </source>
</reference>